<gene>
    <name evidence="1" type="ORF">BC781_102186</name>
</gene>
<comment type="caution">
    <text evidence="1">The sequence shown here is derived from an EMBL/GenBank/DDBJ whole genome shotgun (WGS) entry which is preliminary data.</text>
</comment>
<accession>A0A315ZBG6</accession>
<organism evidence="1 2">
    <name type="scientific">Sediminitomix flava</name>
    <dbReference type="NCBI Taxonomy" id="379075"/>
    <lineage>
        <taxon>Bacteria</taxon>
        <taxon>Pseudomonadati</taxon>
        <taxon>Bacteroidota</taxon>
        <taxon>Cytophagia</taxon>
        <taxon>Cytophagales</taxon>
        <taxon>Flammeovirgaceae</taxon>
        <taxon>Sediminitomix</taxon>
    </lineage>
</organism>
<name>A0A315ZBG6_SEDFL</name>
<reference evidence="1 2" key="1">
    <citation type="submission" date="2018-03" db="EMBL/GenBank/DDBJ databases">
        <title>Genomic Encyclopedia of Archaeal and Bacterial Type Strains, Phase II (KMG-II): from individual species to whole genera.</title>
        <authorList>
            <person name="Goeker M."/>
        </authorList>
    </citation>
    <scope>NUCLEOTIDE SEQUENCE [LARGE SCALE GENOMIC DNA]</scope>
    <source>
        <strain evidence="1 2">DSM 28229</strain>
    </source>
</reference>
<proteinExistence type="predicted"/>
<dbReference type="RefSeq" id="WP_109616776.1">
    <property type="nucleotide sequence ID" value="NZ_QGDO01000002.1"/>
</dbReference>
<protein>
    <submittedName>
        <fullName evidence="1">Uncharacterized protein</fullName>
    </submittedName>
</protein>
<evidence type="ECO:0000313" key="1">
    <source>
        <dbReference type="EMBL" id="PWJ42642.1"/>
    </source>
</evidence>
<dbReference type="EMBL" id="QGDO01000002">
    <property type="protein sequence ID" value="PWJ42642.1"/>
    <property type="molecule type" value="Genomic_DNA"/>
</dbReference>
<dbReference type="AlphaFoldDB" id="A0A315ZBG6"/>
<evidence type="ECO:0000313" key="2">
    <source>
        <dbReference type="Proteomes" id="UP000245535"/>
    </source>
</evidence>
<dbReference type="Proteomes" id="UP000245535">
    <property type="component" value="Unassembled WGS sequence"/>
</dbReference>
<keyword evidence="2" id="KW-1185">Reference proteome</keyword>
<sequence>MGLNRKEVFEYIINTLDKNLIERRELNKKSIQDMVEDDDNNLNHFESNTENEIADLSRETMSLDYLASCLDAMNELVLYENTGEKIGKGTIVDTNGFIFIVGTSLPSLNYEQKKVVGVAPDAPVYETLLSKGVGENLQLGNTQEAILGIY</sequence>